<dbReference type="InterPro" id="IPR018244">
    <property type="entry name" value="Allrgn_V5/Tpx1_CS"/>
</dbReference>
<dbReference type="SMART" id="SM00198">
    <property type="entry name" value="SCP"/>
    <property type="match status" value="1"/>
</dbReference>
<feature type="domain" description="SCP" evidence="1">
    <location>
        <begin position="2"/>
        <end position="86"/>
    </location>
</feature>
<dbReference type="Pfam" id="PF00188">
    <property type="entry name" value="CAP"/>
    <property type="match status" value="1"/>
</dbReference>
<name>A0A1D2MNX1_ORCCI</name>
<dbReference type="STRING" id="48709.A0A1D2MNX1"/>
<evidence type="ECO:0000313" key="3">
    <source>
        <dbReference type="Proteomes" id="UP000094527"/>
    </source>
</evidence>
<evidence type="ECO:0000259" key="1">
    <source>
        <dbReference type="SMART" id="SM00198"/>
    </source>
</evidence>
<dbReference type="SUPFAM" id="SSF55797">
    <property type="entry name" value="PR-1-like"/>
    <property type="match status" value="1"/>
</dbReference>
<gene>
    <name evidence="2" type="ORF">Ocin01_11904</name>
</gene>
<dbReference type="OMA" id="KISLAMF"/>
<protein>
    <submittedName>
        <fullName evidence="2">Golgi-associated plant pathogenesis-related protein 1</fullName>
    </submittedName>
</protein>
<organism evidence="2 3">
    <name type="scientific">Orchesella cincta</name>
    <name type="common">Springtail</name>
    <name type="synonym">Podura cincta</name>
    <dbReference type="NCBI Taxonomy" id="48709"/>
    <lineage>
        <taxon>Eukaryota</taxon>
        <taxon>Metazoa</taxon>
        <taxon>Ecdysozoa</taxon>
        <taxon>Arthropoda</taxon>
        <taxon>Hexapoda</taxon>
        <taxon>Collembola</taxon>
        <taxon>Entomobryomorpha</taxon>
        <taxon>Entomobryoidea</taxon>
        <taxon>Orchesellidae</taxon>
        <taxon>Orchesellinae</taxon>
        <taxon>Orchesella</taxon>
    </lineage>
</organism>
<feature type="non-terminal residue" evidence="2">
    <location>
        <position position="1"/>
    </location>
</feature>
<proteinExistence type="predicted"/>
<dbReference type="PROSITE" id="PS01009">
    <property type="entry name" value="CRISP_1"/>
    <property type="match status" value="1"/>
</dbReference>
<keyword evidence="3" id="KW-1185">Reference proteome</keyword>
<dbReference type="AlphaFoldDB" id="A0A1D2MNX1"/>
<reference evidence="2 3" key="1">
    <citation type="journal article" date="2016" name="Genome Biol. Evol.">
        <title>Gene Family Evolution Reflects Adaptation to Soil Environmental Stressors in the Genome of the Collembolan Orchesella cincta.</title>
        <authorList>
            <person name="Faddeeva-Vakhrusheva A."/>
            <person name="Derks M.F."/>
            <person name="Anvar S.Y."/>
            <person name="Agamennone V."/>
            <person name="Suring W."/>
            <person name="Smit S."/>
            <person name="van Straalen N.M."/>
            <person name="Roelofs D."/>
        </authorList>
    </citation>
    <scope>NUCLEOTIDE SEQUENCE [LARGE SCALE GENOMIC DNA]</scope>
    <source>
        <tissue evidence="2">Mixed pool</tissue>
    </source>
</reference>
<dbReference type="EMBL" id="LJIJ01000751">
    <property type="protein sequence ID" value="ODM94780.1"/>
    <property type="molecule type" value="Genomic_DNA"/>
</dbReference>
<dbReference type="Proteomes" id="UP000094527">
    <property type="component" value="Unassembled WGS sequence"/>
</dbReference>
<dbReference type="PANTHER" id="PTHR10334">
    <property type="entry name" value="CYSTEINE-RICH SECRETORY PROTEIN-RELATED"/>
    <property type="match status" value="1"/>
</dbReference>
<sequence>YKSGAGENLIGGTGSWTADQFAESSAKMWYDEVQKYDYNRPGFSMATGHFTQLVWKNSQKLGFGYAQSNGYTAGVALYSPPGNYEGQYPANVQRP</sequence>
<accession>A0A1D2MNX1</accession>
<dbReference type="GO" id="GO:0005576">
    <property type="term" value="C:extracellular region"/>
    <property type="evidence" value="ECO:0007669"/>
    <property type="project" value="InterPro"/>
</dbReference>
<dbReference type="InterPro" id="IPR014044">
    <property type="entry name" value="CAP_dom"/>
</dbReference>
<dbReference type="InterPro" id="IPR035940">
    <property type="entry name" value="CAP_sf"/>
</dbReference>
<dbReference type="OrthoDB" id="337038at2759"/>
<dbReference type="PRINTS" id="PR00837">
    <property type="entry name" value="V5TPXLIKE"/>
</dbReference>
<evidence type="ECO:0000313" key="2">
    <source>
        <dbReference type="EMBL" id="ODM94780.1"/>
    </source>
</evidence>
<dbReference type="Gene3D" id="3.40.33.10">
    <property type="entry name" value="CAP"/>
    <property type="match status" value="1"/>
</dbReference>
<dbReference type="InterPro" id="IPR001283">
    <property type="entry name" value="CRISP-related"/>
</dbReference>
<comment type="caution">
    <text evidence="2">The sequence shown here is derived from an EMBL/GenBank/DDBJ whole genome shotgun (WGS) entry which is preliminary data.</text>
</comment>